<name>A0AC55DI55_ECHTE</name>
<sequence length="199" mass="22631">MVAILKVFFSRRLPRHSSSFSWRKGALLLLVLLFLEPTSASLFFKSKMKPGKCPKEKEKCLSLNYTCQTDFDCSHYLKCCSFNCVKTCLDPYKDPCMLTMRRGVCKGSQSRWYYNSKQKACKPFLYTGCDGNANNFLSKTECKKNCRENKKQRACPTFPIANRMECPDGCKSDLDCSDSEKCCESTCGFICSVSVEGEE</sequence>
<proteinExistence type="predicted"/>
<reference evidence="2" key="1">
    <citation type="submission" date="2025-08" db="UniProtKB">
        <authorList>
            <consortium name="RefSeq"/>
        </authorList>
    </citation>
    <scope>IDENTIFICATION</scope>
</reference>
<evidence type="ECO:0000313" key="2">
    <source>
        <dbReference type="RefSeq" id="XP_045151426.1"/>
    </source>
</evidence>
<organism evidence="1 2">
    <name type="scientific">Echinops telfairi</name>
    <name type="common">Lesser hedgehog tenrec</name>
    <dbReference type="NCBI Taxonomy" id="9371"/>
    <lineage>
        <taxon>Eukaryota</taxon>
        <taxon>Metazoa</taxon>
        <taxon>Chordata</taxon>
        <taxon>Craniata</taxon>
        <taxon>Vertebrata</taxon>
        <taxon>Euteleostomi</taxon>
        <taxon>Mammalia</taxon>
        <taxon>Eutheria</taxon>
        <taxon>Afrotheria</taxon>
        <taxon>Tenrecidae</taxon>
        <taxon>Tenrecinae</taxon>
        <taxon>Echinops</taxon>
    </lineage>
</organism>
<keyword evidence="1" id="KW-1185">Reference proteome</keyword>
<gene>
    <name evidence="2" type="primary">WFDC8</name>
</gene>
<dbReference type="RefSeq" id="XP_045151426.1">
    <property type="nucleotide sequence ID" value="XM_045295491.1"/>
</dbReference>
<accession>A0AC55DI55</accession>
<evidence type="ECO:0000313" key="1">
    <source>
        <dbReference type="Proteomes" id="UP000694863"/>
    </source>
</evidence>
<dbReference type="Proteomes" id="UP000694863">
    <property type="component" value="Unplaced"/>
</dbReference>
<protein>
    <submittedName>
        <fullName evidence="2">WAP four-disulfide core domain protein 8</fullName>
    </submittedName>
</protein>